<protein>
    <submittedName>
        <fullName evidence="1 3">Uncharacterized protein</fullName>
    </submittedName>
</protein>
<proteinExistence type="predicted"/>
<dbReference type="AlphaFoldDB" id="A0A0N5CRW4"/>
<sequence>MQNIIRVLSAGEGLLWFAISNCLRYGREKQSLKGEQTCGVECTYPKKGEARRAVARVTLAIVVYQTPTESIAQPFLVFGDGSGSQTMNGWRGIVACLKKLLLMVPSTPSSRGSEILGTFEFKNGRKGSGLRAASSNNDDRMPFNLPNKIERCQLHLRTLEPDKAARYSSSYNSSGVAEEQSLKGEQTCGVECTYPKKGEARRAVARVTLAIVVYQTPTESIAQPFLVFGDGSGSQTMNGWRGIARKITCPGSGLLKEATFKGRLPGMFKWKPIEPTKQAYRVIKKGDYSTIGEYLFCECRKMDFSGNRASLGPTISNHHHLAVEVLAHECARKSDERHQ</sequence>
<evidence type="ECO:0000313" key="1">
    <source>
        <dbReference type="EMBL" id="VDM99195.1"/>
    </source>
</evidence>
<organism evidence="3">
    <name type="scientific">Thelazia callipaeda</name>
    <name type="common">Oriental eyeworm</name>
    <name type="synonym">Parasitic nematode</name>
    <dbReference type="NCBI Taxonomy" id="103827"/>
    <lineage>
        <taxon>Eukaryota</taxon>
        <taxon>Metazoa</taxon>
        <taxon>Ecdysozoa</taxon>
        <taxon>Nematoda</taxon>
        <taxon>Chromadorea</taxon>
        <taxon>Rhabditida</taxon>
        <taxon>Spirurina</taxon>
        <taxon>Spiruromorpha</taxon>
        <taxon>Thelazioidea</taxon>
        <taxon>Thelaziidae</taxon>
        <taxon>Thelazia</taxon>
    </lineage>
</organism>
<dbReference type="WBParaSite" id="TCLT_0000296401-mRNA-1">
    <property type="protein sequence ID" value="TCLT_0000296401-mRNA-1"/>
    <property type="gene ID" value="TCLT_0000296401"/>
</dbReference>
<dbReference type="Proteomes" id="UP000276776">
    <property type="component" value="Unassembled WGS sequence"/>
</dbReference>
<dbReference type="EMBL" id="UYYF01000843">
    <property type="protein sequence ID" value="VDM99195.1"/>
    <property type="molecule type" value="Genomic_DNA"/>
</dbReference>
<reference evidence="1 2" key="2">
    <citation type="submission" date="2018-11" db="EMBL/GenBank/DDBJ databases">
        <authorList>
            <consortium name="Pathogen Informatics"/>
        </authorList>
    </citation>
    <scope>NUCLEOTIDE SEQUENCE [LARGE SCALE GENOMIC DNA]</scope>
</reference>
<accession>A0A0N5CRW4</accession>
<keyword evidence="2" id="KW-1185">Reference proteome</keyword>
<name>A0A0N5CRW4_THECL</name>
<gene>
    <name evidence="1" type="ORF">TCLT_LOCUS2965</name>
</gene>
<evidence type="ECO:0000313" key="3">
    <source>
        <dbReference type="WBParaSite" id="TCLT_0000296401-mRNA-1"/>
    </source>
</evidence>
<reference evidence="3" key="1">
    <citation type="submission" date="2017-02" db="UniProtKB">
        <authorList>
            <consortium name="WormBaseParasite"/>
        </authorList>
    </citation>
    <scope>IDENTIFICATION</scope>
</reference>
<evidence type="ECO:0000313" key="2">
    <source>
        <dbReference type="Proteomes" id="UP000276776"/>
    </source>
</evidence>